<dbReference type="InterPro" id="IPR009057">
    <property type="entry name" value="Homeodomain-like_sf"/>
</dbReference>
<dbReference type="InterPro" id="IPR001647">
    <property type="entry name" value="HTH_TetR"/>
</dbReference>
<dbReference type="SUPFAM" id="SSF46689">
    <property type="entry name" value="Homeodomain-like"/>
    <property type="match status" value="1"/>
</dbReference>
<dbReference type="PRINTS" id="PR00455">
    <property type="entry name" value="HTHTETR"/>
</dbReference>
<dbReference type="SUPFAM" id="SSF48498">
    <property type="entry name" value="Tetracyclin repressor-like, C-terminal domain"/>
    <property type="match status" value="1"/>
</dbReference>
<evidence type="ECO:0000259" key="6">
    <source>
        <dbReference type="PROSITE" id="PS50977"/>
    </source>
</evidence>
<accession>A0A1H4XAN0</accession>
<proteinExistence type="predicted"/>
<dbReference type="InterPro" id="IPR050109">
    <property type="entry name" value="HTH-type_TetR-like_transc_reg"/>
</dbReference>
<feature type="region of interest" description="Disordered" evidence="5">
    <location>
        <begin position="1"/>
        <end position="21"/>
    </location>
</feature>
<dbReference type="Proteomes" id="UP000182375">
    <property type="component" value="Unassembled WGS sequence"/>
</dbReference>
<dbReference type="InterPro" id="IPR036271">
    <property type="entry name" value="Tet_transcr_reg_TetR-rel_C_sf"/>
</dbReference>
<dbReference type="Pfam" id="PF00440">
    <property type="entry name" value="TetR_N"/>
    <property type="match status" value="1"/>
</dbReference>
<dbReference type="GeneID" id="95512698"/>
<evidence type="ECO:0000256" key="2">
    <source>
        <dbReference type="ARBA" id="ARBA00023125"/>
    </source>
</evidence>
<evidence type="ECO:0000313" key="7">
    <source>
        <dbReference type="EMBL" id="SED01938.1"/>
    </source>
</evidence>
<evidence type="ECO:0000256" key="4">
    <source>
        <dbReference type="PROSITE-ProRule" id="PRU00335"/>
    </source>
</evidence>
<evidence type="ECO:0000256" key="1">
    <source>
        <dbReference type="ARBA" id="ARBA00023015"/>
    </source>
</evidence>
<dbReference type="InterPro" id="IPR047923">
    <property type="entry name" value="ArpA-like"/>
</dbReference>
<evidence type="ECO:0000313" key="8">
    <source>
        <dbReference type="Proteomes" id="UP000182375"/>
    </source>
</evidence>
<protein>
    <submittedName>
        <fullName evidence="7">DNA-binding transcriptional regulator, AcrR family</fullName>
    </submittedName>
</protein>
<evidence type="ECO:0000256" key="5">
    <source>
        <dbReference type="SAM" id="MobiDB-lite"/>
    </source>
</evidence>
<reference evidence="7 8" key="1">
    <citation type="submission" date="2016-10" db="EMBL/GenBank/DDBJ databases">
        <authorList>
            <person name="de Groot N.N."/>
        </authorList>
    </citation>
    <scope>NUCLEOTIDE SEQUENCE [LARGE SCALE GENOMIC DNA]</scope>
    <source>
        <strain evidence="7 8">DSM 40306</strain>
    </source>
</reference>
<dbReference type="Gene3D" id="1.10.357.10">
    <property type="entry name" value="Tetracycline Repressor, domain 2"/>
    <property type="match status" value="1"/>
</dbReference>
<dbReference type="EMBL" id="FNTD01000004">
    <property type="protein sequence ID" value="SED01938.1"/>
    <property type="molecule type" value="Genomic_DNA"/>
</dbReference>
<organism evidence="7 8">
    <name type="scientific">Streptomyces misionensis</name>
    <dbReference type="NCBI Taxonomy" id="67331"/>
    <lineage>
        <taxon>Bacteria</taxon>
        <taxon>Bacillati</taxon>
        <taxon>Actinomycetota</taxon>
        <taxon>Actinomycetes</taxon>
        <taxon>Kitasatosporales</taxon>
        <taxon>Streptomycetaceae</taxon>
        <taxon>Streptomyces</taxon>
    </lineage>
</organism>
<feature type="domain" description="HTH tetR-type" evidence="6">
    <location>
        <begin position="28"/>
        <end position="88"/>
    </location>
</feature>
<dbReference type="GO" id="GO:0003700">
    <property type="term" value="F:DNA-binding transcription factor activity"/>
    <property type="evidence" value="ECO:0007669"/>
    <property type="project" value="TreeGrafter"/>
</dbReference>
<dbReference type="PROSITE" id="PS50977">
    <property type="entry name" value="HTH_TETR_2"/>
    <property type="match status" value="1"/>
</dbReference>
<keyword evidence="2 4" id="KW-0238">DNA-binding</keyword>
<evidence type="ECO:0000256" key="3">
    <source>
        <dbReference type="ARBA" id="ARBA00023163"/>
    </source>
</evidence>
<dbReference type="RefSeq" id="WP_079172355.1">
    <property type="nucleotide sequence ID" value="NZ_FNTD01000004.1"/>
</dbReference>
<gene>
    <name evidence="7" type="ORF">SAMN04490357_3560</name>
</gene>
<name>A0A1H4XAN0_9ACTN</name>
<dbReference type="NCBIfam" id="NF041196">
    <property type="entry name" value="ScbR_bind_reg"/>
    <property type="match status" value="1"/>
</dbReference>
<feature type="DNA-binding region" description="H-T-H motif" evidence="4">
    <location>
        <begin position="51"/>
        <end position="70"/>
    </location>
</feature>
<keyword evidence="1" id="KW-0805">Transcription regulation</keyword>
<dbReference type="GO" id="GO:0000976">
    <property type="term" value="F:transcription cis-regulatory region binding"/>
    <property type="evidence" value="ECO:0007669"/>
    <property type="project" value="TreeGrafter"/>
</dbReference>
<sequence>MGTDDTVAGSRRTAAAAVRGRPRQERALRTRELVLQAAARAFADGGFPDVTVLDIAEYAGMTKGAVYFHYSGKEELAAAVSQGFYAKLRELAEATESLGLPPRERVVEFLMRTAVAFRDDVVIQAGARLQIEHSQIGSALPVPYHEYTDILARWLLEDARDGRPPQALARVLVSAVFGAQHISWILDGRADIVERIEEIVAATLAV</sequence>
<dbReference type="PANTHER" id="PTHR30055:SF234">
    <property type="entry name" value="HTH-TYPE TRANSCRIPTIONAL REGULATOR BETI"/>
    <property type="match status" value="1"/>
</dbReference>
<dbReference type="STRING" id="67331.SAMN04490357_3560"/>
<dbReference type="PANTHER" id="PTHR30055">
    <property type="entry name" value="HTH-TYPE TRANSCRIPTIONAL REGULATOR RUTR"/>
    <property type="match status" value="1"/>
</dbReference>
<dbReference type="AlphaFoldDB" id="A0A1H4XAN0"/>
<keyword evidence="3" id="KW-0804">Transcription</keyword>